<accession>T1ANC6</accession>
<feature type="non-terminal residue" evidence="1">
    <location>
        <position position="1"/>
    </location>
</feature>
<organism evidence="1">
    <name type="scientific">mine drainage metagenome</name>
    <dbReference type="NCBI Taxonomy" id="410659"/>
    <lineage>
        <taxon>unclassified sequences</taxon>
        <taxon>metagenomes</taxon>
        <taxon>ecological metagenomes</taxon>
    </lineage>
</organism>
<evidence type="ECO:0000313" key="1">
    <source>
        <dbReference type="EMBL" id="EQD43565.1"/>
    </source>
</evidence>
<reference evidence="1" key="1">
    <citation type="submission" date="2013-08" db="EMBL/GenBank/DDBJ databases">
        <authorList>
            <person name="Mendez C."/>
            <person name="Richter M."/>
            <person name="Ferrer M."/>
            <person name="Sanchez J."/>
        </authorList>
    </citation>
    <scope>NUCLEOTIDE SEQUENCE</scope>
</reference>
<dbReference type="EMBL" id="AUZZ01007100">
    <property type="protein sequence ID" value="EQD43565.1"/>
    <property type="molecule type" value="Genomic_DNA"/>
</dbReference>
<dbReference type="Pfam" id="PF00873">
    <property type="entry name" value="ACR_tran"/>
    <property type="match status" value="1"/>
</dbReference>
<reference evidence="1" key="2">
    <citation type="journal article" date="2014" name="ISME J.">
        <title>Microbial stratification in low pH oxic and suboxic macroscopic growths along an acid mine drainage.</title>
        <authorList>
            <person name="Mendez-Garcia C."/>
            <person name="Mesa V."/>
            <person name="Sprenger R.R."/>
            <person name="Richter M."/>
            <person name="Diez M.S."/>
            <person name="Solano J."/>
            <person name="Bargiela R."/>
            <person name="Golyshina O.V."/>
            <person name="Manteca A."/>
            <person name="Ramos J.L."/>
            <person name="Gallego J.R."/>
            <person name="Llorente I."/>
            <person name="Martins Dos Santos V.A."/>
            <person name="Jensen O.N."/>
            <person name="Pelaez A.I."/>
            <person name="Sanchez J."/>
            <person name="Ferrer M."/>
        </authorList>
    </citation>
    <scope>NUCLEOTIDE SEQUENCE</scope>
</reference>
<proteinExistence type="predicted"/>
<dbReference type="AlphaFoldDB" id="T1ANC6"/>
<comment type="caution">
    <text evidence="1">The sequence shown here is derived from an EMBL/GenBank/DDBJ whole genome shotgun (WGS) entry which is preliminary data.</text>
</comment>
<dbReference type="PANTHER" id="PTHR32063">
    <property type="match status" value="1"/>
</dbReference>
<dbReference type="GO" id="GO:0005886">
    <property type="term" value="C:plasma membrane"/>
    <property type="evidence" value="ECO:0007669"/>
    <property type="project" value="TreeGrafter"/>
</dbReference>
<gene>
    <name evidence="1" type="ORF">B2A_09833</name>
</gene>
<dbReference type="InterPro" id="IPR027463">
    <property type="entry name" value="AcrB_DN_DC_subdom"/>
</dbReference>
<sequence length="185" mass="19667">TAKNPAVLPAVARRVAAAIAKVPAIQPTSVNSGVRPAGDALEIHVDPAAAAMEGVTAQEVASQLDHYLYGSVVTQYLGAVRNVGVRLWLDPPQRRIYRDQLGNLPIRSPTGRIMRLSTVAQVRFVAGQSELTRNNLAQIVPVTARISGGHSLGAAITEVQRVLARPGLIPRRGLLQPRRTVQAGA</sequence>
<dbReference type="GO" id="GO:0042910">
    <property type="term" value="F:xenobiotic transmembrane transporter activity"/>
    <property type="evidence" value="ECO:0007669"/>
    <property type="project" value="TreeGrafter"/>
</dbReference>
<dbReference type="SUPFAM" id="SSF82714">
    <property type="entry name" value="Multidrug efflux transporter AcrB TolC docking domain, DN and DC subdomains"/>
    <property type="match status" value="1"/>
</dbReference>
<name>T1ANC6_9ZZZZ</name>
<dbReference type="Gene3D" id="3.30.2090.10">
    <property type="entry name" value="Multidrug efflux transporter AcrB TolC docking domain, DN and DC subdomains"/>
    <property type="match status" value="1"/>
</dbReference>
<dbReference type="Gene3D" id="3.30.70.1440">
    <property type="entry name" value="Multidrug efflux transporter AcrB pore domain"/>
    <property type="match status" value="1"/>
</dbReference>
<dbReference type="InterPro" id="IPR001036">
    <property type="entry name" value="Acrflvin-R"/>
</dbReference>
<feature type="non-terminal residue" evidence="1">
    <location>
        <position position="185"/>
    </location>
</feature>
<protein>
    <submittedName>
        <fullName evidence="1">Multidrug efflux transporter AcrB (Acriflavin resistance protein)</fullName>
    </submittedName>
</protein>
<dbReference type="PANTHER" id="PTHR32063:SF24">
    <property type="entry name" value="CATION EFFLUX SYSTEM (ACRB_ACRD_ACRF FAMILY)"/>
    <property type="match status" value="1"/>
</dbReference>